<dbReference type="Proteomes" id="UP001387364">
    <property type="component" value="Chromosome"/>
</dbReference>
<keyword evidence="2" id="KW-0813">Transport</keyword>
<evidence type="ECO:0000256" key="6">
    <source>
        <dbReference type="ARBA" id="ARBA00023136"/>
    </source>
</evidence>
<dbReference type="InterPro" id="IPR050171">
    <property type="entry name" value="MFS_Transporters"/>
</dbReference>
<dbReference type="PROSITE" id="PS50850">
    <property type="entry name" value="MFS"/>
    <property type="match status" value="1"/>
</dbReference>
<dbReference type="PANTHER" id="PTHR23517:SF10">
    <property type="entry name" value="MAJOR FACILITATOR SUPERFAMILY (MFS) PROFILE DOMAIN-CONTAINING PROTEIN"/>
    <property type="match status" value="1"/>
</dbReference>
<comment type="subcellular location">
    <subcellularLocation>
        <location evidence="1">Cell membrane</location>
        <topology evidence="1">Multi-pass membrane protein</topology>
    </subcellularLocation>
</comment>
<organism evidence="9 10">
    <name type="scientific">Bacillus kandeliae</name>
    <dbReference type="NCBI Taxonomy" id="3129297"/>
    <lineage>
        <taxon>Bacteria</taxon>
        <taxon>Bacillati</taxon>
        <taxon>Bacillota</taxon>
        <taxon>Bacilli</taxon>
        <taxon>Bacillales</taxon>
        <taxon>Bacillaceae</taxon>
        <taxon>Bacillus</taxon>
    </lineage>
</organism>
<protein>
    <submittedName>
        <fullName evidence="9">MFS transporter</fullName>
    </submittedName>
</protein>
<dbReference type="RefSeq" id="WP_338750793.1">
    <property type="nucleotide sequence ID" value="NZ_CP147404.1"/>
</dbReference>
<sequence length="396" mass="43087">MPKAVWLLVIGMVINVTGASFLWPLNTIYIHEHLGKSLSVAGIVLMLNAGASVVGNLLGGTLFDRFGGYRSILLGTLINVIALVGMTLWHGWPHYVIFLTMVGLGSGIIFPAVYALAGAVWPEGGRRAFNAVYVAQNAGVAIGSALGGFVASYSFNYIFIANLAMFAVFFLLAAFGYRHMSSVQGVQTNVLAEHGQVKSRSKMTALLILCIAYMLCWVGYVQWQSTIASYTQEINISLKQYSLLWTINGALIVFGQPFINYLLRPLRENMKKQIVFGIVIFMVSFGVTAFAQDFKGFMAAMVILTIGEMLVWPAVPTIANQLSPKGREGFYQGVVNSMATAGRMFGPVLGGVLVDTYGMTVLFMMLIALLSLAFVLALLYDRPLKKELPSASMSSY</sequence>
<evidence type="ECO:0000256" key="3">
    <source>
        <dbReference type="ARBA" id="ARBA00022475"/>
    </source>
</evidence>
<evidence type="ECO:0000256" key="4">
    <source>
        <dbReference type="ARBA" id="ARBA00022692"/>
    </source>
</evidence>
<feature type="transmembrane region" description="Helical" evidence="7">
    <location>
        <begin position="297"/>
        <end position="318"/>
    </location>
</feature>
<evidence type="ECO:0000256" key="1">
    <source>
        <dbReference type="ARBA" id="ARBA00004651"/>
    </source>
</evidence>
<feature type="transmembrane region" description="Helical" evidence="7">
    <location>
        <begin position="95"/>
        <end position="117"/>
    </location>
</feature>
<feature type="transmembrane region" description="Helical" evidence="7">
    <location>
        <begin position="37"/>
        <end position="59"/>
    </location>
</feature>
<feature type="transmembrane region" description="Helical" evidence="7">
    <location>
        <begin position="360"/>
        <end position="380"/>
    </location>
</feature>
<feature type="transmembrane region" description="Helical" evidence="7">
    <location>
        <begin position="243"/>
        <end position="262"/>
    </location>
</feature>
<accession>A0ABZ2N3U8</accession>
<keyword evidence="10" id="KW-1185">Reference proteome</keyword>
<name>A0ABZ2N3U8_9BACI</name>
<evidence type="ECO:0000256" key="2">
    <source>
        <dbReference type="ARBA" id="ARBA00022448"/>
    </source>
</evidence>
<feature type="transmembrane region" description="Helical" evidence="7">
    <location>
        <begin position="330"/>
        <end position="354"/>
    </location>
</feature>
<dbReference type="PANTHER" id="PTHR23517">
    <property type="entry name" value="RESISTANCE PROTEIN MDTM, PUTATIVE-RELATED-RELATED"/>
    <property type="match status" value="1"/>
</dbReference>
<dbReference type="Gene3D" id="1.20.1250.20">
    <property type="entry name" value="MFS general substrate transporter like domains"/>
    <property type="match status" value="2"/>
</dbReference>
<feature type="transmembrane region" description="Helical" evidence="7">
    <location>
        <begin position="157"/>
        <end position="177"/>
    </location>
</feature>
<evidence type="ECO:0000313" key="10">
    <source>
        <dbReference type="Proteomes" id="UP001387364"/>
    </source>
</evidence>
<dbReference type="EMBL" id="CP147404">
    <property type="protein sequence ID" value="WXB92367.1"/>
    <property type="molecule type" value="Genomic_DNA"/>
</dbReference>
<keyword evidence="5 7" id="KW-1133">Transmembrane helix</keyword>
<dbReference type="CDD" id="cd17329">
    <property type="entry name" value="MFS_MdtH_MDR_like"/>
    <property type="match status" value="1"/>
</dbReference>
<gene>
    <name evidence="9" type="ORF">WDJ61_14035</name>
</gene>
<keyword evidence="3" id="KW-1003">Cell membrane</keyword>
<proteinExistence type="predicted"/>
<feature type="transmembrane region" description="Helical" evidence="7">
    <location>
        <begin position="204"/>
        <end position="223"/>
    </location>
</feature>
<evidence type="ECO:0000256" key="5">
    <source>
        <dbReference type="ARBA" id="ARBA00022989"/>
    </source>
</evidence>
<feature type="transmembrane region" description="Helical" evidence="7">
    <location>
        <begin position="5"/>
        <end position="25"/>
    </location>
</feature>
<reference evidence="9 10" key="1">
    <citation type="submission" date="2024-02" db="EMBL/GenBank/DDBJ databases">
        <title>Seven novel Bacillus-like species.</title>
        <authorList>
            <person name="Liu G."/>
        </authorList>
    </citation>
    <scope>NUCLEOTIDE SEQUENCE [LARGE SCALE GENOMIC DNA]</scope>
    <source>
        <strain evidence="9 10">FJAT-52991</strain>
    </source>
</reference>
<feature type="transmembrane region" description="Helical" evidence="7">
    <location>
        <begin position="274"/>
        <end position="291"/>
    </location>
</feature>
<evidence type="ECO:0000313" key="9">
    <source>
        <dbReference type="EMBL" id="WXB92367.1"/>
    </source>
</evidence>
<keyword evidence="4 7" id="KW-0812">Transmembrane</keyword>
<feature type="transmembrane region" description="Helical" evidence="7">
    <location>
        <begin position="129"/>
        <end position="151"/>
    </location>
</feature>
<keyword evidence="6 7" id="KW-0472">Membrane</keyword>
<feature type="domain" description="Major facilitator superfamily (MFS) profile" evidence="8">
    <location>
        <begin position="4"/>
        <end position="385"/>
    </location>
</feature>
<feature type="transmembrane region" description="Helical" evidence="7">
    <location>
        <begin position="71"/>
        <end position="89"/>
    </location>
</feature>
<dbReference type="SUPFAM" id="SSF103473">
    <property type="entry name" value="MFS general substrate transporter"/>
    <property type="match status" value="1"/>
</dbReference>
<dbReference type="InterPro" id="IPR011701">
    <property type="entry name" value="MFS"/>
</dbReference>
<dbReference type="InterPro" id="IPR020846">
    <property type="entry name" value="MFS_dom"/>
</dbReference>
<dbReference type="Pfam" id="PF07690">
    <property type="entry name" value="MFS_1"/>
    <property type="match status" value="1"/>
</dbReference>
<dbReference type="InterPro" id="IPR036259">
    <property type="entry name" value="MFS_trans_sf"/>
</dbReference>
<evidence type="ECO:0000256" key="7">
    <source>
        <dbReference type="SAM" id="Phobius"/>
    </source>
</evidence>
<evidence type="ECO:0000259" key="8">
    <source>
        <dbReference type="PROSITE" id="PS50850"/>
    </source>
</evidence>